<evidence type="ECO:0000313" key="3">
    <source>
        <dbReference type="Proteomes" id="UP000625711"/>
    </source>
</evidence>
<dbReference type="EMBL" id="JAACXV010008603">
    <property type="protein sequence ID" value="KAF7275974.1"/>
    <property type="molecule type" value="Genomic_DNA"/>
</dbReference>
<sequence length="79" mass="8796">STLAHQYGDNRSSKNSFLQEISKLSQINISRISNKCNYTVLSKGQTTDSTESLLRQHSSPQQEINTTLVEPESIATPSR</sequence>
<organism evidence="2 3">
    <name type="scientific">Rhynchophorus ferrugineus</name>
    <name type="common">Red palm weevil</name>
    <name type="synonym">Curculio ferrugineus</name>
    <dbReference type="NCBI Taxonomy" id="354439"/>
    <lineage>
        <taxon>Eukaryota</taxon>
        <taxon>Metazoa</taxon>
        <taxon>Ecdysozoa</taxon>
        <taxon>Arthropoda</taxon>
        <taxon>Hexapoda</taxon>
        <taxon>Insecta</taxon>
        <taxon>Pterygota</taxon>
        <taxon>Neoptera</taxon>
        <taxon>Endopterygota</taxon>
        <taxon>Coleoptera</taxon>
        <taxon>Polyphaga</taxon>
        <taxon>Cucujiformia</taxon>
        <taxon>Curculionidae</taxon>
        <taxon>Dryophthorinae</taxon>
        <taxon>Rhynchophorus</taxon>
    </lineage>
</organism>
<evidence type="ECO:0000313" key="2">
    <source>
        <dbReference type="EMBL" id="KAF7275974.1"/>
    </source>
</evidence>
<feature type="non-terminal residue" evidence="2">
    <location>
        <position position="1"/>
    </location>
</feature>
<comment type="caution">
    <text evidence="2">The sequence shown here is derived from an EMBL/GenBank/DDBJ whole genome shotgun (WGS) entry which is preliminary data.</text>
</comment>
<gene>
    <name evidence="2" type="ORF">GWI33_011048</name>
</gene>
<feature type="compositionally biased region" description="Polar residues" evidence="1">
    <location>
        <begin position="44"/>
        <end position="68"/>
    </location>
</feature>
<reference evidence="2" key="1">
    <citation type="submission" date="2020-08" db="EMBL/GenBank/DDBJ databases">
        <title>Genome sequencing and assembly of the red palm weevil Rhynchophorus ferrugineus.</title>
        <authorList>
            <person name="Dias G.B."/>
            <person name="Bergman C.M."/>
            <person name="Manee M."/>
        </authorList>
    </citation>
    <scope>NUCLEOTIDE SEQUENCE</scope>
    <source>
        <strain evidence="2">AA-2017</strain>
        <tissue evidence="2">Whole larva</tissue>
    </source>
</reference>
<dbReference type="OrthoDB" id="432528at2759"/>
<keyword evidence="3" id="KW-1185">Reference proteome</keyword>
<feature type="non-terminal residue" evidence="2">
    <location>
        <position position="79"/>
    </location>
</feature>
<dbReference type="Proteomes" id="UP000625711">
    <property type="component" value="Unassembled WGS sequence"/>
</dbReference>
<dbReference type="AlphaFoldDB" id="A0A834IA89"/>
<accession>A0A834IA89</accession>
<feature type="region of interest" description="Disordered" evidence="1">
    <location>
        <begin position="44"/>
        <end position="79"/>
    </location>
</feature>
<name>A0A834IA89_RHYFE</name>
<evidence type="ECO:0000256" key="1">
    <source>
        <dbReference type="SAM" id="MobiDB-lite"/>
    </source>
</evidence>
<proteinExistence type="predicted"/>
<protein>
    <submittedName>
        <fullName evidence="2">Uncharacterized protein</fullName>
    </submittedName>
</protein>